<evidence type="ECO:0000313" key="2">
    <source>
        <dbReference type="EMBL" id="PVH32579.1"/>
    </source>
</evidence>
<gene>
    <name evidence="2" type="ORF">PAHAL_9G433200</name>
</gene>
<proteinExistence type="predicted"/>
<dbReference type="AlphaFoldDB" id="A0A2T8I4J2"/>
<feature type="region of interest" description="Disordered" evidence="1">
    <location>
        <begin position="1"/>
        <end position="35"/>
    </location>
</feature>
<sequence length="104" mass="10926">MGAGEAPKSCSSIPPPSGTAPWMTNRRGPGRREGGLACYGQAGQRELPWRDCSLVSIRPIGVASSTSCLLAAGLSRVVELVAVPALTVMGSRACGWDRSWKGRR</sequence>
<accession>A0A2T8I4J2</accession>
<protein>
    <submittedName>
        <fullName evidence="2">Uncharacterized protein</fullName>
    </submittedName>
</protein>
<evidence type="ECO:0000256" key="1">
    <source>
        <dbReference type="SAM" id="MobiDB-lite"/>
    </source>
</evidence>
<dbReference type="EMBL" id="CM008054">
    <property type="protein sequence ID" value="PVH32579.1"/>
    <property type="molecule type" value="Genomic_DNA"/>
</dbReference>
<dbReference type="Gramene" id="PVH32579">
    <property type="protein sequence ID" value="PVH32579"/>
    <property type="gene ID" value="PAHAL_9G433200"/>
</dbReference>
<dbReference type="Proteomes" id="UP000243499">
    <property type="component" value="Chromosome 9"/>
</dbReference>
<reference evidence="2" key="1">
    <citation type="submission" date="2018-04" db="EMBL/GenBank/DDBJ databases">
        <title>WGS assembly of Panicum hallii.</title>
        <authorList>
            <person name="Lovell J."/>
            <person name="Jenkins J."/>
            <person name="Lowry D."/>
            <person name="Mamidi S."/>
            <person name="Sreedasyam A."/>
            <person name="Weng X."/>
            <person name="Barry K."/>
            <person name="Bonette J."/>
            <person name="Campitelli B."/>
            <person name="Daum C."/>
            <person name="Gordon S."/>
            <person name="Gould B."/>
            <person name="Lipzen A."/>
            <person name="Macqueen A."/>
            <person name="Palacio-Mejia J."/>
            <person name="Plott C."/>
            <person name="Shakirov E."/>
            <person name="Shu S."/>
            <person name="Yoshinaga Y."/>
            <person name="Zane M."/>
            <person name="Rokhsar D."/>
            <person name="Grimwood J."/>
            <person name="Schmutz J."/>
            <person name="Juenger T."/>
        </authorList>
    </citation>
    <scope>NUCLEOTIDE SEQUENCE [LARGE SCALE GENOMIC DNA]</scope>
    <source>
        <strain evidence="2">FIL2</strain>
    </source>
</reference>
<name>A0A2T8I4J2_9POAL</name>
<organism evidence="2">
    <name type="scientific">Panicum hallii</name>
    <dbReference type="NCBI Taxonomy" id="206008"/>
    <lineage>
        <taxon>Eukaryota</taxon>
        <taxon>Viridiplantae</taxon>
        <taxon>Streptophyta</taxon>
        <taxon>Embryophyta</taxon>
        <taxon>Tracheophyta</taxon>
        <taxon>Spermatophyta</taxon>
        <taxon>Magnoliopsida</taxon>
        <taxon>Liliopsida</taxon>
        <taxon>Poales</taxon>
        <taxon>Poaceae</taxon>
        <taxon>PACMAD clade</taxon>
        <taxon>Panicoideae</taxon>
        <taxon>Panicodae</taxon>
        <taxon>Paniceae</taxon>
        <taxon>Panicinae</taxon>
        <taxon>Panicum</taxon>
        <taxon>Panicum sect. Panicum</taxon>
    </lineage>
</organism>